<evidence type="ECO:0000313" key="1">
    <source>
        <dbReference type="EMBL" id="HIW11283.1"/>
    </source>
</evidence>
<dbReference type="Pfam" id="PF14903">
    <property type="entry name" value="WG_beta_rep"/>
    <property type="match status" value="3"/>
</dbReference>
<comment type="caution">
    <text evidence="1">The sequence shown here is derived from an EMBL/GenBank/DDBJ whole genome shotgun (WGS) entry which is preliminary data.</text>
</comment>
<reference evidence="1" key="2">
    <citation type="submission" date="2021-04" db="EMBL/GenBank/DDBJ databases">
        <authorList>
            <person name="Gilroy R."/>
        </authorList>
    </citation>
    <scope>NUCLEOTIDE SEQUENCE</scope>
    <source>
        <strain evidence="1">ChiBcec15-1070</strain>
    </source>
</reference>
<organism evidence="1 2">
    <name type="scientific">Candidatus Rikenella faecigallinarum</name>
    <dbReference type="NCBI Taxonomy" id="2838745"/>
    <lineage>
        <taxon>Bacteria</taxon>
        <taxon>Pseudomonadati</taxon>
        <taxon>Bacteroidota</taxon>
        <taxon>Bacteroidia</taxon>
        <taxon>Bacteroidales</taxon>
        <taxon>Rikenellaceae</taxon>
        <taxon>Rikenella</taxon>
    </lineage>
</organism>
<proteinExistence type="predicted"/>
<dbReference type="PANTHER" id="PTHR37841">
    <property type="entry name" value="GLR2918 PROTEIN"/>
    <property type="match status" value="1"/>
</dbReference>
<dbReference type="InterPro" id="IPR032774">
    <property type="entry name" value="WG_beta_rep"/>
</dbReference>
<dbReference type="Proteomes" id="UP000823926">
    <property type="component" value="Unassembled WGS sequence"/>
</dbReference>
<dbReference type="AlphaFoldDB" id="A0A9D1TY76"/>
<dbReference type="PANTHER" id="PTHR37841:SF1">
    <property type="entry name" value="DUF3298 DOMAIN-CONTAINING PROTEIN"/>
    <property type="match status" value="1"/>
</dbReference>
<sequence length="298" mass="32524">MSAPHLILPTIGAYAEAVANPEGRFATLRGVRGVTDSRGELSYTCGAGRVTFRVELDGEPYDLTCFTTPAALGQGEQKRYGNLLPRELYVFRADGTGDYFPVAVRKTHSPNIPHIDSPSITDPQTPTALGEWSEGLQVAVLGDRFGYLDPNGLWAIEPQFVWAGDFCEGRADVTLPAPNGEEGTLMGLIDPNGALTIPAVYDDLSWDGSRYAYVERDGRHGCLDRTGHTVVPLEYDWMGEFSYGFAVVSREERWGYVDERGQLVGEGLAYADARSVGEDGIAEVRLSGSDTYTPVRLF</sequence>
<dbReference type="EMBL" id="DXHL01000033">
    <property type="protein sequence ID" value="HIW11283.1"/>
    <property type="molecule type" value="Genomic_DNA"/>
</dbReference>
<accession>A0A9D1TY76</accession>
<reference evidence="1" key="1">
    <citation type="journal article" date="2021" name="PeerJ">
        <title>Extensive microbial diversity within the chicken gut microbiome revealed by metagenomics and culture.</title>
        <authorList>
            <person name="Gilroy R."/>
            <person name="Ravi A."/>
            <person name="Getino M."/>
            <person name="Pursley I."/>
            <person name="Horton D.L."/>
            <person name="Alikhan N.F."/>
            <person name="Baker D."/>
            <person name="Gharbi K."/>
            <person name="Hall N."/>
            <person name="Watson M."/>
            <person name="Adriaenssens E.M."/>
            <person name="Foster-Nyarko E."/>
            <person name="Jarju S."/>
            <person name="Secka A."/>
            <person name="Antonio M."/>
            <person name="Oren A."/>
            <person name="Chaudhuri R.R."/>
            <person name="La Ragione R."/>
            <person name="Hildebrand F."/>
            <person name="Pallen M.J."/>
        </authorList>
    </citation>
    <scope>NUCLEOTIDE SEQUENCE</scope>
    <source>
        <strain evidence="1">ChiBcec15-1070</strain>
    </source>
</reference>
<evidence type="ECO:0000313" key="2">
    <source>
        <dbReference type="Proteomes" id="UP000823926"/>
    </source>
</evidence>
<gene>
    <name evidence="1" type="ORF">H9888_07290</name>
</gene>
<protein>
    <submittedName>
        <fullName evidence="1">WG repeat-containing protein</fullName>
    </submittedName>
</protein>
<name>A0A9D1TY76_9BACT</name>